<dbReference type="Gene3D" id="1.10.520.20">
    <property type="entry name" value="N-terminal domain of the delta subunit of the F1F0-ATP synthase"/>
    <property type="match status" value="1"/>
</dbReference>
<dbReference type="SUPFAM" id="SSF47928">
    <property type="entry name" value="N-terminal domain of the delta subunit of the F1F0-ATP synthase"/>
    <property type="match status" value="1"/>
</dbReference>
<dbReference type="PANTHER" id="PTHR11910">
    <property type="entry name" value="ATP SYNTHASE DELTA CHAIN"/>
    <property type="match status" value="1"/>
</dbReference>
<dbReference type="NCBIfam" id="NF004403">
    <property type="entry name" value="PRK05758.2-4"/>
    <property type="match status" value="1"/>
</dbReference>
<protein>
    <recommendedName>
        <fullName evidence="8">ATP synthase subunit delta</fullName>
    </recommendedName>
    <alternativeName>
        <fullName evidence="8">ATP synthase F(1) sector subunit delta</fullName>
    </alternativeName>
    <alternativeName>
        <fullName evidence="8">F-type ATPase subunit delta</fullName>
        <shortName evidence="8">F-ATPase subunit delta</shortName>
    </alternativeName>
</protein>
<comment type="function">
    <text evidence="8">F(1)F(0) ATP synthase produces ATP from ADP in the presence of a proton or sodium gradient. F-type ATPases consist of two structural domains, F(1) containing the extramembraneous catalytic core and F(0) containing the membrane proton channel, linked together by a central stalk and a peripheral stalk. During catalysis, ATP synthesis in the catalytic domain of F(1) is coupled via a rotary mechanism of the central stalk subunits to proton translocation.</text>
</comment>
<dbReference type="RefSeq" id="WP_073127315.1">
    <property type="nucleotide sequence ID" value="NZ_BAABCH010000080.1"/>
</dbReference>
<comment type="subcellular location">
    <subcellularLocation>
        <location evidence="8">Cell membrane</location>
        <topology evidence="8">Peripheral membrane protein</topology>
    </subcellularLocation>
    <subcellularLocation>
        <location evidence="1">Membrane</location>
    </subcellularLocation>
</comment>
<evidence type="ECO:0000256" key="2">
    <source>
        <dbReference type="ARBA" id="ARBA00022448"/>
    </source>
</evidence>
<evidence type="ECO:0000256" key="4">
    <source>
        <dbReference type="ARBA" id="ARBA00023065"/>
    </source>
</evidence>
<dbReference type="NCBIfam" id="TIGR01145">
    <property type="entry name" value="ATP_synt_delta"/>
    <property type="match status" value="1"/>
</dbReference>
<dbReference type="Proteomes" id="UP000243255">
    <property type="component" value="Unassembled WGS sequence"/>
</dbReference>
<keyword evidence="3 8" id="KW-0375">Hydrogen ion transport</keyword>
<accession>A0A1M5S8Z8</accession>
<keyword evidence="2 8" id="KW-0813">Transport</keyword>
<keyword evidence="4 8" id="KW-0406">Ion transport</keyword>
<proteinExistence type="inferred from homology"/>
<evidence type="ECO:0000313" key="10">
    <source>
        <dbReference type="Proteomes" id="UP000243255"/>
    </source>
</evidence>
<dbReference type="STRING" id="1121321.SAMN04488530_13819"/>
<dbReference type="EMBL" id="FQWX01000038">
    <property type="protein sequence ID" value="SHH35112.1"/>
    <property type="molecule type" value="Genomic_DNA"/>
</dbReference>
<dbReference type="PRINTS" id="PR00125">
    <property type="entry name" value="ATPASEDELTA"/>
</dbReference>
<keyword evidence="7 8" id="KW-0066">ATP synthesis</keyword>
<organism evidence="9 10">
    <name type="scientific">Asaccharospora irregularis DSM 2635</name>
    <dbReference type="NCBI Taxonomy" id="1121321"/>
    <lineage>
        <taxon>Bacteria</taxon>
        <taxon>Bacillati</taxon>
        <taxon>Bacillota</taxon>
        <taxon>Clostridia</taxon>
        <taxon>Peptostreptococcales</taxon>
        <taxon>Peptostreptococcaceae</taxon>
        <taxon>Asaccharospora</taxon>
    </lineage>
</organism>
<sequence length="180" mass="20439">MINLIANRYAEALFQIGEEENITTELHSELKEVVNIIKVNREFYNILKAPFISKSEKKDLIEGVFAGKIDNNLKNFLKILVDKDRVTSLEAIQKCYKELLNEKNNLIEGVAITAIPMETKEIKELESKLSSKYNKNVTLNNIVDETVLGGVLVRLGNEEIDGTIKTRLSNMREQLSQVIS</sequence>
<dbReference type="InterPro" id="IPR026015">
    <property type="entry name" value="ATP_synth_OSCP/delta_N_sf"/>
</dbReference>
<dbReference type="Pfam" id="PF00213">
    <property type="entry name" value="OSCP"/>
    <property type="match status" value="1"/>
</dbReference>
<evidence type="ECO:0000313" key="9">
    <source>
        <dbReference type="EMBL" id="SHH35112.1"/>
    </source>
</evidence>
<gene>
    <name evidence="8" type="primary">atpH</name>
    <name evidence="9" type="ORF">SAMN04488530_13819</name>
</gene>
<comment type="similarity">
    <text evidence="8">Belongs to the ATPase delta chain family.</text>
</comment>
<evidence type="ECO:0000256" key="6">
    <source>
        <dbReference type="ARBA" id="ARBA00023196"/>
    </source>
</evidence>
<keyword evidence="6 8" id="KW-0139">CF(1)</keyword>
<dbReference type="GO" id="GO:0046933">
    <property type="term" value="F:proton-transporting ATP synthase activity, rotational mechanism"/>
    <property type="evidence" value="ECO:0007669"/>
    <property type="project" value="UniProtKB-UniRule"/>
</dbReference>
<dbReference type="HAMAP" id="MF_01416">
    <property type="entry name" value="ATP_synth_delta_bact"/>
    <property type="match status" value="1"/>
</dbReference>
<evidence type="ECO:0000256" key="1">
    <source>
        <dbReference type="ARBA" id="ARBA00004370"/>
    </source>
</evidence>
<evidence type="ECO:0000256" key="5">
    <source>
        <dbReference type="ARBA" id="ARBA00023136"/>
    </source>
</evidence>
<evidence type="ECO:0000256" key="3">
    <source>
        <dbReference type="ARBA" id="ARBA00022781"/>
    </source>
</evidence>
<evidence type="ECO:0000256" key="8">
    <source>
        <dbReference type="HAMAP-Rule" id="MF_01416"/>
    </source>
</evidence>
<dbReference type="PROSITE" id="PS00389">
    <property type="entry name" value="ATPASE_DELTA"/>
    <property type="match status" value="1"/>
</dbReference>
<dbReference type="GO" id="GO:0005886">
    <property type="term" value="C:plasma membrane"/>
    <property type="evidence" value="ECO:0007669"/>
    <property type="project" value="UniProtKB-SubCell"/>
</dbReference>
<comment type="function">
    <text evidence="8">This protein is part of the stalk that links CF(0) to CF(1). It either transmits conformational changes from CF(0) to CF(1) or is implicated in proton conduction.</text>
</comment>
<dbReference type="OrthoDB" id="9802471at2"/>
<dbReference type="InterPro" id="IPR000711">
    <property type="entry name" value="ATPase_OSCP/dsu"/>
</dbReference>
<keyword evidence="5 8" id="KW-0472">Membrane</keyword>
<keyword evidence="8" id="KW-1003">Cell membrane</keyword>
<name>A0A1M5S8Z8_9FIRM</name>
<evidence type="ECO:0000256" key="7">
    <source>
        <dbReference type="ARBA" id="ARBA00023310"/>
    </source>
</evidence>
<dbReference type="InterPro" id="IPR020781">
    <property type="entry name" value="ATPase_OSCP/d_CS"/>
</dbReference>
<dbReference type="GO" id="GO:0045259">
    <property type="term" value="C:proton-transporting ATP synthase complex"/>
    <property type="evidence" value="ECO:0007669"/>
    <property type="project" value="UniProtKB-KW"/>
</dbReference>
<dbReference type="AlphaFoldDB" id="A0A1M5S8Z8"/>
<dbReference type="SUPFAM" id="SSF160527">
    <property type="entry name" value="V-type ATPase subunit E-like"/>
    <property type="match status" value="1"/>
</dbReference>
<reference evidence="10" key="1">
    <citation type="submission" date="2016-11" db="EMBL/GenBank/DDBJ databases">
        <authorList>
            <person name="Varghese N."/>
            <person name="Submissions S."/>
        </authorList>
    </citation>
    <scope>NUCLEOTIDE SEQUENCE [LARGE SCALE GENOMIC DNA]</scope>
    <source>
        <strain evidence="10">DSM 2635</strain>
    </source>
</reference>
<keyword evidence="10" id="KW-1185">Reference proteome</keyword>